<dbReference type="EMBL" id="RJVK01000001">
    <property type="protein sequence ID" value="ROR40957.1"/>
    <property type="molecule type" value="Genomic_DNA"/>
</dbReference>
<accession>A0AAJ4UYK2</accession>
<dbReference type="AlphaFoldDB" id="A0AAJ4UYK2"/>
<evidence type="ECO:0000313" key="1">
    <source>
        <dbReference type="EMBL" id="ROR40957.1"/>
    </source>
</evidence>
<evidence type="ECO:0000313" key="2">
    <source>
        <dbReference type="Proteomes" id="UP000272781"/>
    </source>
</evidence>
<dbReference type="PROSITE" id="PS51257">
    <property type="entry name" value="PROKAR_LIPOPROTEIN"/>
    <property type="match status" value="1"/>
</dbReference>
<gene>
    <name evidence="1" type="ORF">EDC58_0439</name>
</gene>
<comment type="caution">
    <text evidence="1">The sequence shown here is derived from an EMBL/GenBank/DDBJ whole genome shotgun (WGS) entry which is preliminary data.</text>
</comment>
<evidence type="ECO:0008006" key="3">
    <source>
        <dbReference type="Google" id="ProtNLM"/>
    </source>
</evidence>
<proteinExistence type="predicted"/>
<protein>
    <recommendedName>
        <fullName evidence="3">Lipoprotein</fullName>
    </recommendedName>
</protein>
<organism evidence="1 2">
    <name type="scientific">Caminibacter pacificus</name>
    <dbReference type="NCBI Taxonomy" id="1424653"/>
    <lineage>
        <taxon>Bacteria</taxon>
        <taxon>Pseudomonadati</taxon>
        <taxon>Campylobacterota</taxon>
        <taxon>Epsilonproteobacteria</taxon>
        <taxon>Nautiliales</taxon>
        <taxon>Nautiliaceae</taxon>
        <taxon>Caminibacter</taxon>
    </lineage>
</organism>
<reference evidence="1 2" key="1">
    <citation type="submission" date="2018-11" db="EMBL/GenBank/DDBJ databases">
        <title>Genomic Encyclopedia of Type Strains, Phase IV (KMG-IV): sequencing the most valuable type-strain genomes for metagenomic binning, comparative biology and taxonomic classification.</title>
        <authorList>
            <person name="Goeker M."/>
        </authorList>
    </citation>
    <scope>NUCLEOTIDE SEQUENCE [LARGE SCALE GENOMIC DNA]</scope>
    <source>
        <strain evidence="1 2">DSM 27783</strain>
    </source>
</reference>
<dbReference type="Proteomes" id="UP000272781">
    <property type="component" value="Unassembled WGS sequence"/>
</dbReference>
<sequence>MAKYLFCCFHIVIIATFLGCGYKAPPTWNKSKQKVQEKDLQIIDLNSTLKVKIGVK</sequence>
<name>A0AAJ4UYK2_9BACT</name>